<proteinExistence type="predicted"/>
<dbReference type="AlphaFoldDB" id="A0AAW0SNU1"/>
<accession>A0AAW0SNU1</accession>
<feature type="chain" id="PRO_5043384955" description="Ig-like domain-containing protein" evidence="1">
    <location>
        <begin position="21"/>
        <end position="433"/>
    </location>
</feature>
<keyword evidence="1" id="KW-0732">Signal</keyword>
<sequence>MKSDALTFISLAALVGAASGLTVGPVHLLNNHSYISFGLKPSPNRSVILCPYQLAAGEEVQRVYWEMWDDVDQVGTYEWRPASGGQAATGRLEGVVELNRDDGALQLTKLRYDLGGDYLCGVELTNGQSKSSSKEQVFIIDMSGSSSHSSYFEHCRAINSFISPATYPEPTLRAGLYLEGSETFYKEVSGKDWMKVVHPNGSITYSYDKVSFEIDKNSPSDVVFKLNMGFTKSDGKYISISSFSSSSPSWDEHGCPDVKEKDHKGVRYFPGNNVVCRGGHKNTTKATVTCQGGYRPAGNVNIVVMRCNSMKLAWQPEEGTTATFDDLKCVVDDGNDGNSNNKAVVSTGSPSLVMLFASFFGVGLLFISSRPLILPPPYSGPANFLIPLAAAFLPQRHFATAPHIEARHASLSEGNTNFSRPVSPRKLDQGIVV</sequence>
<dbReference type="Proteomes" id="UP001487740">
    <property type="component" value="Unassembled WGS sequence"/>
</dbReference>
<evidence type="ECO:0000313" key="3">
    <source>
        <dbReference type="Proteomes" id="UP001487740"/>
    </source>
</evidence>
<evidence type="ECO:0000256" key="1">
    <source>
        <dbReference type="SAM" id="SignalP"/>
    </source>
</evidence>
<name>A0AAW0SNU1_SCYPA</name>
<keyword evidence="3" id="KW-1185">Reference proteome</keyword>
<organism evidence="2 3">
    <name type="scientific">Scylla paramamosain</name>
    <name type="common">Mud crab</name>
    <dbReference type="NCBI Taxonomy" id="85552"/>
    <lineage>
        <taxon>Eukaryota</taxon>
        <taxon>Metazoa</taxon>
        <taxon>Ecdysozoa</taxon>
        <taxon>Arthropoda</taxon>
        <taxon>Crustacea</taxon>
        <taxon>Multicrustacea</taxon>
        <taxon>Malacostraca</taxon>
        <taxon>Eumalacostraca</taxon>
        <taxon>Eucarida</taxon>
        <taxon>Decapoda</taxon>
        <taxon>Pleocyemata</taxon>
        <taxon>Brachyura</taxon>
        <taxon>Eubrachyura</taxon>
        <taxon>Portunoidea</taxon>
        <taxon>Portunidae</taxon>
        <taxon>Portuninae</taxon>
        <taxon>Scylla</taxon>
    </lineage>
</organism>
<comment type="caution">
    <text evidence="2">The sequence shown here is derived from an EMBL/GenBank/DDBJ whole genome shotgun (WGS) entry which is preliminary data.</text>
</comment>
<reference evidence="2 3" key="1">
    <citation type="submission" date="2023-03" db="EMBL/GenBank/DDBJ databases">
        <title>High-quality genome of Scylla paramamosain provides insights in environmental adaptation.</title>
        <authorList>
            <person name="Zhang L."/>
        </authorList>
    </citation>
    <scope>NUCLEOTIDE SEQUENCE [LARGE SCALE GENOMIC DNA]</scope>
    <source>
        <strain evidence="2">LZ_2023a</strain>
        <tissue evidence="2">Muscle</tissue>
    </source>
</reference>
<gene>
    <name evidence="2" type="ORF">O3P69_013591</name>
</gene>
<evidence type="ECO:0000313" key="2">
    <source>
        <dbReference type="EMBL" id="KAK8377045.1"/>
    </source>
</evidence>
<protein>
    <recommendedName>
        <fullName evidence="4">Ig-like domain-containing protein</fullName>
    </recommendedName>
</protein>
<evidence type="ECO:0008006" key="4">
    <source>
        <dbReference type="Google" id="ProtNLM"/>
    </source>
</evidence>
<dbReference type="EMBL" id="JARAKH010000047">
    <property type="protein sequence ID" value="KAK8377045.1"/>
    <property type="molecule type" value="Genomic_DNA"/>
</dbReference>
<feature type="signal peptide" evidence="1">
    <location>
        <begin position="1"/>
        <end position="20"/>
    </location>
</feature>